<keyword evidence="7" id="KW-1185">Reference proteome</keyword>
<sequence length="239" mass="26798">MPASTAFFQPPRPSNIFSSRHLRNHFLNHPLLPEPINTIFLILALYCQSTMSSKMCQNYSTEMETAINHLVNGHLQDLHLPLSWRLFSRTRGSGGLGHFWELAKEKQESSERLKTQNQSSTLAFFQDAQKLTQDKWEKTSGSIKTTPILETNQSQALLYLRALGSACADSVTSRRTTSWMSRIVSRIERHFTQFDLGGVVETRASLVGRPAASDHSLSSFPPTLSPRGARKGGKKPRGE</sequence>
<evidence type="ECO:0000256" key="1">
    <source>
        <dbReference type="ARBA" id="ARBA00040044"/>
    </source>
</evidence>
<name>A0ABI7YD40_FELCA</name>
<dbReference type="InterPro" id="IPR009078">
    <property type="entry name" value="Ferritin-like_SF"/>
</dbReference>
<proteinExistence type="predicted"/>
<evidence type="ECO:0000256" key="4">
    <source>
        <dbReference type="ARBA" id="ARBA00047045"/>
    </source>
</evidence>
<gene>
    <name evidence="6" type="primary">CDO1</name>
</gene>
<dbReference type="InterPro" id="IPR001519">
    <property type="entry name" value="Ferritin"/>
</dbReference>
<dbReference type="Proteomes" id="UP000823872">
    <property type="component" value="Chromosome C2"/>
</dbReference>
<dbReference type="Ensembl" id="ENSFCTT00005045422.1">
    <property type="protein sequence ID" value="ENSFCTP00005032451.1"/>
    <property type="gene ID" value="ENSFCTG00005015918.1"/>
</dbReference>
<comment type="subunit">
    <text evidence="4">Oligomer of 24 subunits. There are two types of subunits: L (light) chain and H (heavy) chain. The major chain can be light or heavy, depending on the species and tissue type. The functional molecule forms a roughly spherical shell with a diameter of 12 nm and contains a central cavity into which the insoluble mineral iron core is deposited. Interacts with NCOA4.</text>
</comment>
<accession>A0ABI7YD40</accession>
<dbReference type="Gene3D" id="1.20.1260.10">
    <property type="match status" value="1"/>
</dbReference>
<dbReference type="InterPro" id="IPR012347">
    <property type="entry name" value="Ferritin-like"/>
</dbReference>
<dbReference type="GeneTree" id="ENSGT00940000153096"/>
<dbReference type="PANTHER" id="PTHR11431">
    <property type="entry name" value="FERRITIN"/>
    <property type="match status" value="1"/>
</dbReference>
<evidence type="ECO:0000313" key="6">
    <source>
        <dbReference type="Ensembl" id="ENSFCTP00005032451.1"/>
    </source>
</evidence>
<feature type="compositionally biased region" description="Basic residues" evidence="5">
    <location>
        <begin position="228"/>
        <end position="239"/>
    </location>
</feature>
<dbReference type="SUPFAM" id="SSF47240">
    <property type="entry name" value="Ferritin-like"/>
    <property type="match status" value="1"/>
</dbReference>
<feature type="region of interest" description="Disordered" evidence="5">
    <location>
        <begin position="210"/>
        <end position="239"/>
    </location>
</feature>
<comment type="function">
    <text evidence="3">Stores iron in a soluble, non-toxic, readily available form. Important for iron homeostasis. Iron is taken up in the ferrous form and deposited as ferric hydroxides after oxidation. Also plays a role in delivery of iron to cells. Mediates iron uptake in capsule cells of the developing kidney. Delivery to lysosomes by the cargo receptor NCOA4 for autophagic degradation and release or iron.</text>
</comment>
<evidence type="ECO:0000313" key="7">
    <source>
        <dbReference type="Proteomes" id="UP000823872"/>
    </source>
</evidence>
<comment type="subcellular location">
    <subcellularLocation>
        <location evidence="2">Autolysosome</location>
    </subcellularLocation>
</comment>
<dbReference type="PANTHER" id="PTHR11431:SF47">
    <property type="entry name" value="FERRITIN LIGHT CHAIN"/>
    <property type="match status" value="1"/>
</dbReference>
<evidence type="ECO:0000256" key="2">
    <source>
        <dbReference type="ARBA" id="ARBA00044942"/>
    </source>
</evidence>
<reference evidence="6 7" key="1">
    <citation type="submission" date="2021-02" db="EMBL/GenBank/DDBJ databases">
        <title>Safari Cat Assemblies.</title>
        <authorList>
            <person name="Bredemeyer K.R."/>
            <person name="Murphy W.J."/>
        </authorList>
    </citation>
    <scope>NUCLEOTIDE SEQUENCE [LARGE SCALE GENOMIC DNA]</scope>
</reference>
<evidence type="ECO:0000256" key="5">
    <source>
        <dbReference type="SAM" id="MobiDB-lite"/>
    </source>
</evidence>
<reference evidence="6" key="3">
    <citation type="submission" date="2025-09" db="UniProtKB">
        <authorList>
            <consortium name="Ensembl"/>
        </authorList>
    </citation>
    <scope>IDENTIFICATION</scope>
    <source>
        <strain evidence="6">breed Abyssinian</strain>
    </source>
</reference>
<reference evidence="6" key="2">
    <citation type="submission" date="2025-08" db="UniProtKB">
        <authorList>
            <consortium name="Ensembl"/>
        </authorList>
    </citation>
    <scope>IDENTIFICATION</scope>
    <source>
        <strain evidence="6">breed Abyssinian</strain>
    </source>
</reference>
<protein>
    <recommendedName>
        <fullName evidence="1">Ferritin light chain</fullName>
    </recommendedName>
</protein>
<organism evidence="6 7">
    <name type="scientific">Felis catus</name>
    <name type="common">Cat</name>
    <name type="synonym">Felis silvestris catus</name>
    <dbReference type="NCBI Taxonomy" id="9685"/>
    <lineage>
        <taxon>Eukaryota</taxon>
        <taxon>Metazoa</taxon>
        <taxon>Chordata</taxon>
        <taxon>Craniata</taxon>
        <taxon>Vertebrata</taxon>
        <taxon>Euteleostomi</taxon>
        <taxon>Mammalia</taxon>
        <taxon>Eutheria</taxon>
        <taxon>Laurasiatheria</taxon>
        <taxon>Carnivora</taxon>
        <taxon>Feliformia</taxon>
        <taxon>Felidae</taxon>
        <taxon>Felinae</taxon>
        <taxon>Felis</taxon>
    </lineage>
</organism>
<evidence type="ECO:0000256" key="3">
    <source>
        <dbReference type="ARBA" id="ARBA00045578"/>
    </source>
</evidence>